<comment type="caution">
    <text evidence="3">The sequence shown here is derived from an EMBL/GenBank/DDBJ whole genome shotgun (WGS) entry which is preliminary data.</text>
</comment>
<dbReference type="SUPFAM" id="SSF52047">
    <property type="entry name" value="RNI-like"/>
    <property type="match status" value="1"/>
</dbReference>
<dbReference type="InterPro" id="IPR000719">
    <property type="entry name" value="Prot_kinase_dom"/>
</dbReference>
<evidence type="ECO:0000313" key="3">
    <source>
        <dbReference type="EMBL" id="OLP96158.1"/>
    </source>
</evidence>
<dbReference type="PANTHER" id="PTHR23257">
    <property type="entry name" value="SERINE-THREONINE PROTEIN KINASE"/>
    <property type="match status" value="1"/>
</dbReference>
<dbReference type="Gene3D" id="1.10.510.10">
    <property type="entry name" value="Transferase(Phosphotransferase) domain 1"/>
    <property type="match status" value="1"/>
</dbReference>
<dbReference type="InterPro" id="IPR011009">
    <property type="entry name" value="Kinase-like_dom_sf"/>
</dbReference>
<dbReference type="GO" id="GO:0005524">
    <property type="term" value="F:ATP binding"/>
    <property type="evidence" value="ECO:0007669"/>
    <property type="project" value="InterPro"/>
</dbReference>
<dbReference type="InterPro" id="IPR050167">
    <property type="entry name" value="Ser_Thr_protein_kinase"/>
</dbReference>
<dbReference type="Pfam" id="PF00069">
    <property type="entry name" value="Pkinase"/>
    <property type="match status" value="1"/>
</dbReference>
<dbReference type="PANTHER" id="PTHR23257:SF969">
    <property type="entry name" value="INTEGRIN-LINKED PROTEIN KINASE"/>
    <property type="match status" value="1"/>
</dbReference>
<dbReference type="Proteomes" id="UP000186817">
    <property type="component" value="Unassembled WGS sequence"/>
</dbReference>
<dbReference type="GO" id="GO:0005737">
    <property type="term" value="C:cytoplasm"/>
    <property type="evidence" value="ECO:0007669"/>
    <property type="project" value="TreeGrafter"/>
</dbReference>
<dbReference type="GO" id="GO:0004672">
    <property type="term" value="F:protein kinase activity"/>
    <property type="evidence" value="ECO:0007669"/>
    <property type="project" value="InterPro"/>
</dbReference>
<dbReference type="Gene3D" id="3.80.10.10">
    <property type="entry name" value="Ribonuclease Inhibitor"/>
    <property type="match status" value="1"/>
</dbReference>
<evidence type="ECO:0000259" key="2">
    <source>
        <dbReference type="PROSITE" id="PS50011"/>
    </source>
</evidence>
<reference evidence="3 4" key="1">
    <citation type="submission" date="2016-02" db="EMBL/GenBank/DDBJ databases">
        <title>Genome analysis of coral dinoflagellate symbionts highlights evolutionary adaptations to a symbiotic lifestyle.</title>
        <authorList>
            <person name="Aranda M."/>
            <person name="Li Y."/>
            <person name="Liew Y.J."/>
            <person name="Baumgarten S."/>
            <person name="Simakov O."/>
            <person name="Wilson M."/>
            <person name="Piel J."/>
            <person name="Ashoor H."/>
            <person name="Bougouffa S."/>
            <person name="Bajic V.B."/>
            <person name="Ryu T."/>
            <person name="Ravasi T."/>
            <person name="Bayer T."/>
            <person name="Micklem G."/>
            <person name="Kim H."/>
            <person name="Bhak J."/>
            <person name="Lajeunesse T.C."/>
            <person name="Voolstra C.R."/>
        </authorList>
    </citation>
    <scope>NUCLEOTIDE SEQUENCE [LARGE SCALE GENOMIC DNA]</scope>
    <source>
        <strain evidence="3 4">CCMP2467</strain>
    </source>
</reference>
<gene>
    <name evidence="3" type="ORF">AK812_SmicGene21642</name>
</gene>
<keyword evidence="4" id="KW-1185">Reference proteome</keyword>
<dbReference type="SUPFAM" id="SSF56112">
    <property type="entry name" value="Protein kinase-like (PK-like)"/>
    <property type="match status" value="1"/>
</dbReference>
<feature type="compositionally biased region" description="Pro residues" evidence="1">
    <location>
        <begin position="25"/>
        <end position="34"/>
    </location>
</feature>
<dbReference type="EMBL" id="LSRX01000477">
    <property type="protein sequence ID" value="OLP96158.1"/>
    <property type="molecule type" value="Genomic_DNA"/>
</dbReference>
<protein>
    <recommendedName>
        <fullName evidence="2">Protein kinase domain-containing protein</fullName>
    </recommendedName>
</protein>
<dbReference type="InterPro" id="IPR032675">
    <property type="entry name" value="LRR_dom_sf"/>
</dbReference>
<accession>A0A1Q9DLW9</accession>
<feature type="region of interest" description="Disordered" evidence="1">
    <location>
        <begin position="1"/>
        <end position="64"/>
    </location>
</feature>
<name>A0A1Q9DLW9_SYMMI</name>
<feature type="domain" description="Protein kinase" evidence="2">
    <location>
        <begin position="35"/>
        <end position="326"/>
    </location>
</feature>
<evidence type="ECO:0000313" key="4">
    <source>
        <dbReference type="Proteomes" id="UP000186817"/>
    </source>
</evidence>
<dbReference type="PROSITE" id="PS50011">
    <property type="entry name" value="PROTEIN_KINASE_DOM"/>
    <property type="match status" value="1"/>
</dbReference>
<dbReference type="GO" id="GO:0007165">
    <property type="term" value="P:signal transduction"/>
    <property type="evidence" value="ECO:0007669"/>
    <property type="project" value="TreeGrafter"/>
</dbReference>
<organism evidence="3 4">
    <name type="scientific">Symbiodinium microadriaticum</name>
    <name type="common">Dinoflagellate</name>
    <name type="synonym">Zooxanthella microadriatica</name>
    <dbReference type="NCBI Taxonomy" id="2951"/>
    <lineage>
        <taxon>Eukaryota</taxon>
        <taxon>Sar</taxon>
        <taxon>Alveolata</taxon>
        <taxon>Dinophyceae</taxon>
        <taxon>Suessiales</taxon>
        <taxon>Symbiodiniaceae</taxon>
        <taxon>Symbiodinium</taxon>
    </lineage>
</organism>
<evidence type="ECO:0000256" key="1">
    <source>
        <dbReference type="SAM" id="MobiDB-lite"/>
    </source>
</evidence>
<sequence>MARPGRKPGQTPVQVICSLLRPESAAPPPPPPPATSEVSPVDDGYVGREIPAPPPPAAQDTPQTQRVRTLVQEVERLQARITELEEENGMGLLKRKGIVSFTHVGQDDRPFQVRGNFKLAKGGLVAVKKLFDPNISAELLAEFDNEVQKLELLRCPISSIPPRAKWGQQANQAVNPRFDVGFQTDIEEVSPRNMSILDATATAMAFLHARGIAHRDIKSHNVKLCDFGLAKLKSELMTGSMQRPALQTSREESVDVFAFGTLLWEAMANDIPFARGQMLEMPSLAPREVQQLIRNCWTLDYKVRPTMAEVLQSLRSCRDADKEDWTKVCRQCFRGGTQISSFRLAQRLSYPEQHPRLDGCFRLDVSRMLQADITFERLEELSLDGELLEAEALALLPRRCPRLQSLTISFAAELDGQALASLAQLHYLEALALKKAPKPVDDEYVQHE</sequence>
<dbReference type="OrthoDB" id="339325at2759"/>
<proteinExistence type="predicted"/>
<dbReference type="AlphaFoldDB" id="A0A1Q9DLW9"/>
<dbReference type="SMART" id="SM00220">
    <property type="entry name" value="S_TKc"/>
    <property type="match status" value="1"/>
</dbReference>